<dbReference type="InterPro" id="IPR002100">
    <property type="entry name" value="TF_MADSbox"/>
</dbReference>
<organism evidence="7 8">
    <name type="scientific">Senna tora</name>
    <dbReference type="NCBI Taxonomy" id="362788"/>
    <lineage>
        <taxon>Eukaryota</taxon>
        <taxon>Viridiplantae</taxon>
        <taxon>Streptophyta</taxon>
        <taxon>Embryophyta</taxon>
        <taxon>Tracheophyta</taxon>
        <taxon>Spermatophyta</taxon>
        <taxon>Magnoliopsida</taxon>
        <taxon>eudicotyledons</taxon>
        <taxon>Gunneridae</taxon>
        <taxon>Pentapetalae</taxon>
        <taxon>rosids</taxon>
        <taxon>fabids</taxon>
        <taxon>Fabales</taxon>
        <taxon>Fabaceae</taxon>
        <taxon>Caesalpinioideae</taxon>
        <taxon>Cassia clade</taxon>
        <taxon>Senna</taxon>
    </lineage>
</organism>
<dbReference type="PROSITE" id="PS50066">
    <property type="entry name" value="MADS_BOX_2"/>
    <property type="match status" value="1"/>
</dbReference>
<protein>
    <submittedName>
        <fullName evidence="7">Agamous-like MADS-box protein AGL82</fullName>
    </submittedName>
</protein>
<keyword evidence="2" id="KW-0805">Transcription regulation</keyword>
<comment type="caution">
    <text evidence="7">The sequence shown here is derived from an EMBL/GenBank/DDBJ whole genome shotgun (WGS) entry which is preliminary data.</text>
</comment>
<proteinExistence type="predicted"/>
<accession>A0A834XB82</accession>
<dbReference type="Pfam" id="PF00319">
    <property type="entry name" value="SRF-TF"/>
    <property type="match status" value="1"/>
</dbReference>
<comment type="subcellular location">
    <subcellularLocation>
        <location evidence="1">Nucleus</location>
    </subcellularLocation>
</comment>
<dbReference type="GO" id="GO:0005634">
    <property type="term" value="C:nucleus"/>
    <property type="evidence" value="ECO:0007669"/>
    <property type="project" value="UniProtKB-SubCell"/>
</dbReference>
<evidence type="ECO:0000313" key="7">
    <source>
        <dbReference type="EMBL" id="KAF7840418.1"/>
    </source>
</evidence>
<evidence type="ECO:0000256" key="4">
    <source>
        <dbReference type="ARBA" id="ARBA00023163"/>
    </source>
</evidence>
<dbReference type="AlphaFoldDB" id="A0A834XB82"/>
<dbReference type="OrthoDB" id="601557at2759"/>
<evidence type="ECO:0000259" key="6">
    <source>
        <dbReference type="PROSITE" id="PS50066"/>
    </source>
</evidence>
<dbReference type="GO" id="GO:0000987">
    <property type="term" value="F:cis-regulatory region sequence-specific DNA binding"/>
    <property type="evidence" value="ECO:0007669"/>
    <property type="project" value="InterPro"/>
</dbReference>
<reference evidence="7" key="1">
    <citation type="submission" date="2020-09" db="EMBL/GenBank/DDBJ databases">
        <title>Genome-Enabled Discovery of Anthraquinone Biosynthesis in Senna tora.</title>
        <authorList>
            <person name="Kang S.-H."/>
            <person name="Pandey R.P."/>
            <person name="Lee C.-M."/>
            <person name="Sim J.-S."/>
            <person name="Jeong J.-T."/>
            <person name="Choi B.-S."/>
            <person name="Jung M."/>
            <person name="Ginzburg D."/>
            <person name="Zhao K."/>
            <person name="Won S.Y."/>
            <person name="Oh T.-J."/>
            <person name="Yu Y."/>
            <person name="Kim N.-H."/>
            <person name="Lee O.R."/>
            <person name="Lee T.-H."/>
            <person name="Bashyal P."/>
            <person name="Kim T.-S."/>
            <person name="Lee W.-H."/>
            <person name="Kawkins C."/>
            <person name="Kim C.-K."/>
            <person name="Kim J.S."/>
            <person name="Ahn B.O."/>
            <person name="Rhee S.Y."/>
            <person name="Sohng J.K."/>
        </authorList>
    </citation>
    <scope>NUCLEOTIDE SEQUENCE</scope>
    <source>
        <tissue evidence="7">Leaf</tissue>
    </source>
</reference>
<dbReference type="Proteomes" id="UP000634136">
    <property type="component" value="Unassembled WGS sequence"/>
</dbReference>
<evidence type="ECO:0000256" key="1">
    <source>
        <dbReference type="ARBA" id="ARBA00004123"/>
    </source>
</evidence>
<keyword evidence="5" id="KW-0539">Nucleus</keyword>
<dbReference type="PRINTS" id="PR00404">
    <property type="entry name" value="MADSDOMAIN"/>
</dbReference>
<feature type="domain" description="MADS-box" evidence="6">
    <location>
        <begin position="1"/>
        <end position="56"/>
    </location>
</feature>
<dbReference type="EMBL" id="JAAIUW010000002">
    <property type="protein sequence ID" value="KAF7840418.1"/>
    <property type="molecule type" value="Genomic_DNA"/>
</dbReference>
<evidence type="ECO:0000256" key="5">
    <source>
        <dbReference type="ARBA" id="ARBA00023242"/>
    </source>
</evidence>
<keyword evidence="8" id="KW-1185">Reference proteome</keyword>
<keyword evidence="4" id="KW-0804">Transcription</keyword>
<dbReference type="InterPro" id="IPR033897">
    <property type="entry name" value="SRF-like_MADS-box"/>
</dbReference>
<dbReference type="GO" id="GO:0000981">
    <property type="term" value="F:DNA-binding transcription factor activity, RNA polymerase II-specific"/>
    <property type="evidence" value="ECO:0007669"/>
    <property type="project" value="InterPro"/>
</dbReference>
<dbReference type="InterPro" id="IPR036879">
    <property type="entry name" value="TF_MADSbox_sf"/>
</dbReference>
<evidence type="ECO:0000256" key="2">
    <source>
        <dbReference type="ARBA" id="ARBA00023015"/>
    </source>
</evidence>
<dbReference type="SUPFAM" id="SSF55455">
    <property type="entry name" value="SRF-like"/>
    <property type="match status" value="1"/>
</dbReference>
<evidence type="ECO:0000313" key="8">
    <source>
        <dbReference type="Proteomes" id="UP000634136"/>
    </source>
</evidence>
<keyword evidence="3" id="KW-0238">DNA-binding</keyword>
<dbReference type="SMART" id="SM00432">
    <property type="entry name" value="MADS"/>
    <property type="match status" value="1"/>
</dbReference>
<dbReference type="CDD" id="cd00266">
    <property type="entry name" value="MADS_SRF_like"/>
    <property type="match status" value="1"/>
</dbReference>
<dbReference type="GO" id="GO:0045944">
    <property type="term" value="P:positive regulation of transcription by RNA polymerase II"/>
    <property type="evidence" value="ECO:0007669"/>
    <property type="project" value="InterPro"/>
</dbReference>
<name>A0A834XB82_9FABA</name>
<dbReference type="Gene3D" id="3.40.1810.10">
    <property type="entry name" value="Transcription factor, MADS-box"/>
    <property type="match status" value="1"/>
</dbReference>
<gene>
    <name evidence="7" type="ORF">G2W53_002716</name>
</gene>
<dbReference type="PANTHER" id="PTHR48019">
    <property type="entry name" value="SERUM RESPONSE FACTOR HOMOLOG"/>
    <property type="match status" value="1"/>
</dbReference>
<dbReference type="GO" id="GO:0046983">
    <property type="term" value="F:protein dimerization activity"/>
    <property type="evidence" value="ECO:0007669"/>
    <property type="project" value="InterPro"/>
</dbReference>
<evidence type="ECO:0000256" key="3">
    <source>
        <dbReference type="ARBA" id="ARBA00023125"/>
    </source>
</evidence>
<sequence>MGRGKLAMKLIEKEKSRKATYHKRKNGIMKKAHELSTLCGIDSCLIIYSPNSNNHQPETWPQDPIEIQRIISKYEAKIAEKRPKNYDVIEFFKDRKNKVEAETSKLHKERLKMLYPTWDNSFNNLGEDQLRMFANALDAKIEGCREKINMLKKKRYLKEKAVESVVSSNRSHLCFLQNTSETQDFSAIMMKAPQNSDDNNGMMEDYSSSLCYYNNGGVQLVQPHNYYSSLQKFPSQNIMQYHEANLQALPPLMIQANYGYQDLLQAHQPYNYMNMKK</sequence>
<dbReference type="InterPro" id="IPR050142">
    <property type="entry name" value="MADS-box/MEF2_TF"/>
</dbReference>